<dbReference type="AlphaFoldDB" id="A0A1H5KYF1"/>
<proteinExistence type="predicted"/>
<dbReference type="Proteomes" id="UP000183613">
    <property type="component" value="Unassembled WGS sequence"/>
</dbReference>
<comment type="caution">
    <text evidence="1">The sequence shown here is derived from an EMBL/GenBank/DDBJ whole genome shotgun (WGS) entry which is preliminary data.</text>
</comment>
<dbReference type="EMBL" id="FNUD01000002">
    <property type="protein sequence ID" value="SEE69855.1"/>
    <property type="molecule type" value="Genomic_DNA"/>
</dbReference>
<accession>A0A1H5KYF1</accession>
<organism evidence="1 2">
    <name type="scientific">Pseudomonas deceptionensis</name>
    <dbReference type="NCBI Taxonomy" id="882211"/>
    <lineage>
        <taxon>Bacteria</taxon>
        <taxon>Pseudomonadati</taxon>
        <taxon>Pseudomonadota</taxon>
        <taxon>Gammaproteobacteria</taxon>
        <taxon>Pseudomonadales</taxon>
        <taxon>Pseudomonadaceae</taxon>
        <taxon>Pseudomonas</taxon>
    </lineage>
</organism>
<protein>
    <submittedName>
        <fullName evidence="1">Uncharacterized protein</fullName>
    </submittedName>
</protein>
<gene>
    <name evidence="1" type="ORF">SAMN04489800_1808</name>
</gene>
<keyword evidence="2" id="KW-1185">Reference proteome</keyword>
<sequence>MAAQACKDTDVTFTRALCMARPVLNAAPDFGRDAVVNKIPFNE</sequence>
<evidence type="ECO:0000313" key="2">
    <source>
        <dbReference type="Proteomes" id="UP000183613"/>
    </source>
</evidence>
<name>A0A1H5KYF1_PSEDM</name>
<reference evidence="1" key="1">
    <citation type="submission" date="2016-10" db="EMBL/GenBank/DDBJ databases">
        <authorList>
            <person name="Varghese N."/>
            <person name="Submissions S."/>
        </authorList>
    </citation>
    <scope>NUCLEOTIDE SEQUENCE [LARGE SCALE GENOMIC DNA]</scope>
    <source>
        <strain evidence="1">LMG 25555</strain>
    </source>
</reference>
<evidence type="ECO:0000313" key="1">
    <source>
        <dbReference type="EMBL" id="SEE69855.1"/>
    </source>
</evidence>